<name>A0A926INZ9_9BACT</name>
<dbReference type="Proteomes" id="UP000651085">
    <property type="component" value="Unassembled WGS sequence"/>
</dbReference>
<dbReference type="AlphaFoldDB" id="A0A926INZ9"/>
<evidence type="ECO:0000313" key="3">
    <source>
        <dbReference type="Proteomes" id="UP000651085"/>
    </source>
</evidence>
<protein>
    <recommendedName>
        <fullName evidence="4">Secretion system C-terminal sorting domain-containing protein</fullName>
    </recommendedName>
</protein>
<organism evidence="2 3">
    <name type="scientific">Jilunia laotingensis</name>
    <dbReference type="NCBI Taxonomy" id="2763675"/>
    <lineage>
        <taxon>Bacteria</taxon>
        <taxon>Pseudomonadati</taxon>
        <taxon>Bacteroidota</taxon>
        <taxon>Bacteroidia</taxon>
        <taxon>Bacteroidales</taxon>
        <taxon>Bacteroidaceae</taxon>
        <taxon>Jilunia</taxon>
    </lineage>
</organism>
<dbReference type="EMBL" id="JACRTF010000001">
    <property type="protein sequence ID" value="MBC8592769.1"/>
    <property type="molecule type" value="Genomic_DNA"/>
</dbReference>
<gene>
    <name evidence="2" type="ORF">H8744_05790</name>
</gene>
<comment type="caution">
    <text evidence="2">The sequence shown here is derived from an EMBL/GenBank/DDBJ whole genome shotgun (WGS) entry which is preliminary data.</text>
</comment>
<feature type="signal peptide" evidence="1">
    <location>
        <begin position="1"/>
        <end position="19"/>
    </location>
</feature>
<keyword evidence="1" id="KW-0732">Signal</keyword>
<reference evidence="2" key="1">
    <citation type="submission" date="2020-08" db="EMBL/GenBank/DDBJ databases">
        <title>Genome public.</title>
        <authorList>
            <person name="Liu C."/>
            <person name="Sun Q."/>
        </authorList>
    </citation>
    <scope>NUCLEOTIDE SEQUENCE</scope>
    <source>
        <strain evidence="2">N12</strain>
    </source>
</reference>
<keyword evidence="3" id="KW-1185">Reference proteome</keyword>
<dbReference type="RefSeq" id="WP_262433942.1">
    <property type="nucleotide sequence ID" value="NZ_JACRTF010000001.1"/>
</dbReference>
<proteinExistence type="predicted"/>
<evidence type="ECO:0000313" key="2">
    <source>
        <dbReference type="EMBL" id="MBC8592769.1"/>
    </source>
</evidence>
<evidence type="ECO:0008006" key="4">
    <source>
        <dbReference type="Google" id="ProtNLM"/>
    </source>
</evidence>
<accession>A0A926INZ9</accession>
<feature type="chain" id="PRO_5039687568" description="Secretion system C-terminal sorting domain-containing protein" evidence="1">
    <location>
        <begin position="20"/>
        <end position="439"/>
    </location>
</feature>
<evidence type="ECO:0000256" key="1">
    <source>
        <dbReference type="SAM" id="SignalP"/>
    </source>
</evidence>
<sequence>MDKLLFFILCCIFNVCLFAQSDSQTVEVKTITLSNCLDKTIDQRNETFSYHENGSNLFDISHKDILVNSSNSTIDVEVSWSNDSIFIRETEITDENGIDNKCLKDLSYQIQVDLDVINIFLVVTSEVSSQPNQIYYVYGYSNSYLDYCYPITEKTSYQYQSFIMDGNCEWITSAHWGMDGYKTIISDVDTLILGKTYKKIYGNFCSQPDVKKYEGAIREEDQRIYFVGKPYNESSETKEELIYDFNLMVGDQIEYDEYICGNRKKLEVLHIDTLKIEGILRRKFYFNDITSEYGYVYPAEDACTEGIGGEYVFTRPFQNLPTGDISMLLSVRHNGKSLYCDGYRCTCESILPISEYKSIPAYRILDNPIKGRKLIVSFSEADFIRMDIYAFNGLLVLTKDVIVRNGIMEIPLENLHAGNYIMVLSRSDNSRESVQFIVV</sequence>